<dbReference type="AlphaFoldDB" id="A0A077LYE4"/>
<feature type="region of interest" description="Disordered" evidence="1">
    <location>
        <begin position="84"/>
        <end position="118"/>
    </location>
</feature>
<accession>A0A077LYE4</accession>
<proteinExistence type="predicted"/>
<organism evidence="2 3">
    <name type="scientific">Nostocoides japonicum T1-X7</name>
    <dbReference type="NCBI Taxonomy" id="1194083"/>
    <lineage>
        <taxon>Bacteria</taxon>
        <taxon>Bacillati</taxon>
        <taxon>Actinomycetota</taxon>
        <taxon>Actinomycetes</taxon>
        <taxon>Micrococcales</taxon>
        <taxon>Intrasporangiaceae</taxon>
        <taxon>Nostocoides</taxon>
    </lineage>
</organism>
<dbReference type="Proteomes" id="UP000035721">
    <property type="component" value="Unassembled WGS sequence"/>
</dbReference>
<reference evidence="2 3" key="1">
    <citation type="journal article" date="2013" name="ISME J.">
        <title>A metabolic model for members of the genus Tetrasphaera involved in enhanced biological phosphorus removal.</title>
        <authorList>
            <person name="Kristiansen R."/>
            <person name="Nguyen H.T.T."/>
            <person name="Saunders A.M."/>
            <person name="Nielsen J.L."/>
            <person name="Wimmer R."/>
            <person name="Le V.Q."/>
            <person name="McIlroy S.J."/>
            <person name="Petrovski S."/>
            <person name="Seviour R.J."/>
            <person name="Calteau A."/>
            <person name="Nielsen K.L."/>
            <person name="Nielsen P.H."/>
        </authorList>
    </citation>
    <scope>NUCLEOTIDE SEQUENCE [LARGE SCALE GENOMIC DNA]</scope>
    <source>
        <strain evidence="2 3">T1-X7</strain>
    </source>
</reference>
<feature type="region of interest" description="Disordered" evidence="1">
    <location>
        <begin position="1"/>
        <end position="28"/>
    </location>
</feature>
<dbReference type="EMBL" id="CAJB01000312">
    <property type="protein sequence ID" value="CCH78938.1"/>
    <property type="molecule type" value="Genomic_DNA"/>
</dbReference>
<evidence type="ECO:0000256" key="1">
    <source>
        <dbReference type="SAM" id="MobiDB-lite"/>
    </source>
</evidence>
<feature type="compositionally biased region" description="Basic and acidic residues" evidence="1">
    <location>
        <begin position="19"/>
        <end position="28"/>
    </location>
</feature>
<name>A0A077LYE4_9MICO</name>
<evidence type="ECO:0000313" key="3">
    <source>
        <dbReference type="Proteomes" id="UP000035721"/>
    </source>
</evidence>
<evidence type="ECO:0000313" key="2">
    <source>
        <dbReference type="EMBL" id="CCH78938.1"/>
    </source>
</evidence>
<protein>
    <submittedName>
        <fullName evidence="2">Uncharacterized protein</fullName>
    </submittedName>
</protein>
<keyword evidence="3" id="KW-1185">Reference proteome</keyword>
<sequence>MGKLVRVGTLASFPTSDGHAADADLDHDNPARAEKMRCRDGLDHDNPARAEKMRCRDGLDHDNPARAEKMLSTSRIGDIFSARAGVRPGRCGPLRTTSTPCGEAGASRDSGQLPHKDA</sequence>
<gene>
    <name evidence="2" type="ORF">BN12_380020</name>
</gene>
<comment type="caution">
    <text evidence="2">The sequence shown here is derived from an EMBL/GenBank/DDBJ whole genome shotgun (WGS) entry which is preliminary data.</text>
</comment>